<gene>
    <name evidence="1" type="ORF">S12H4_10856</name>
</gene>
<sequence>PEGEYTFSQALKTCASEAGKKAGIAGDKVSEILSAIHPFMVEGREAAKQTEEKKVETSIAVAAIEALKEKGNVQPQQPLTLIDLVTVLGKLDEMKRAAIPPAAGAPPAQRSVLDDLTQLGSTFKTLQDVFGGSNRGEGPAPVYITLPGTDGKGGLPLDTFMAWDQHRWDRHKDEQKFEDSRENARVVRDFIGKLGKAANRLTPKEE</sequence>
<accession>X1QD36</accession>
<proteinExistence type="predicted"/>
<dbReference type="EMBL" id="BARW01004738">
    <property type="protein sequence ID" value="GAI66128.1"/>
    <property type="molecule type" value="Genomic_DNA"/>
</dbReference>
<reference evidence="1" key="1">
    <citation type="journal article" date="2014" name="Front. Microbiol.">
        <title>High frequency of phylogenetically diverse reductive dehalogenase-homologous genes in deep subseafloor sedimentary metagenomes.</title>
        <authorList>
            <person name="Kawai M."/>
            <person name="Futagami T."/>
            <person name="Toyoda A."/>
            <person name="Takaki Y."/>
            <person name="Nishi S."/>
            <person name="Hori S."/>
            <person name="Arai W."/>
            <person name="Tsubouchi T."/>
            <person name="Morono Y."/>
            <person name="Uchiyama I."/>
            <person name="Ito T."/>
            <person name="Fujiyama A."/>
            <person name="Inagaki F."/>
            <person name="Takami H."/>
        </authorList>
    </citation>
    <scope>NUCLEOTIDE SEQUENCE</scope>
    <source>
        <strain evidence="1">Expedition CK06-06</strain>
    </source>
</reference>
<dbReference type="AlphaFoldDB" id="X1QD36"/>
<organism evidence="1">
    <name type="scientific">marine sediment metagenome</name>
    <dbReference type="NCBI Taxonomy" id="412755"/>
    <lineage>
        <taxon>unclassified sequences</taxon>
        <taxon>metagenomes</taxon>
        <taxon>ecological metagenomes</taxon>
    </lineage>
</organism>
<feature type="non-terminal residue" evidence="1">
    <location>
        <position position="1"/>
    </location>
</feature>
<evidence type="ECO:0000313" key="1">
    <source>
        <dbReference type="EMBL" id="GAI66128.1"/>
    </source>
</evidence>
<protein>
    <submittedName>
        <fullName evidence="1">Uncharacterized protein</fullName>
    </submittedName>
</protein>
<comment type="caution">
    <text evidence="1">The sequence shown here is derived from an EMBL/GenBank/DDBJ whole genome shotgun (WGS) entry which is preliminary data.</text>
</comment>
<name>X1QD36_9ZZZZ</name>